<dbReference type="EMBL" id="BOPL01000001">
    <property type="protein sequence ID" value="GIJ99479.1"/>
    <property type="molecule type" value="Genomic_DNA"/>
</dbReference>
<reference evidence="2 3" key="1">
    <citation type="submission" date="2021-02" db="EMBL/GenBank/DDBJ databases">
        <title>Pan-genome distribution and transcriptional activeness of fungal secondary metabolism genes in Aspergillus section Fumigati.</title>
        <authorList>
            <person name="Takahashi H."/>
            <person name="Umemura M."/>
            <person name="Ninomiya A."/>
            <person name="Kusuya Y."/>
            <person name="Urayama S."/>
            <person name="Shimizu M."/>
            <person name="Watanabe A."/>
            <person name="Kamei K."/>
            <person name="Yaguchi T."/>
            <person name="Hagiwara D."/>
        </authorList>
    </citation>
    <scope>NUCLEOTIDE SEQUENCE [LARGE SCALE GENOMIC DNA]</scope>
    <source>
        <strain evidence="2 3">IFM 47045</strain>
    </source>
</reference>
<dbReference type="AlphaFoldDB" id="A0A9P3BMY1"/>
<evidence type="ECO:0000256" key="1">
    <source>
        <dbReference type="SAM" id="MobiDB-lite"/>
    </source>
</evidence>
<evidence type="ECO:0000313" key="3">
    <source>
        <dbReference type="Proteomes" id="UP000710440"/>
    </source>
</evidence>
<dbReference type="OrthoDB" id="2580841at2759"/>
<dbReference type="Proteomes" id="UP000710440">
    <property type="component" value="Unassembled WGS sequence"/>
</dbReference>
<proteinExistence type="predicted"/>
<dbReference type="RefSeq" id="XP_043122666.1">
    <property type="nucleotide sequence ID" value="XM_043266731.1"/>
</dbReference>
<accession>A0A9P3BMY1</accession>
<comment type="caution">
    <text evidence="2">The sequence shown here is derived from an EMBL/GenBank/DDBJ whole genome shotgun (WGS) entry which is preliminary data.</text>
</comment>
<name>A0A9P3BMY1_ASPVI</name>
<sequence>MGITKYGVWVAHPTHYKAETEKQDPKSPHIYLYFTDGTSSSSSSKQYQAAINVKSTDKDTRLVFWLNRAFSHPVTQNLSGLDGGFTLLNSNSSSNAQLQGLDYVRTNGLVDINAGKVLPHDMPGPNNDILDSLDPILSDAIAQKARMYVFGSSYGTGIHDVHMNQGSLPQFENGVYEDGALLFEFEDGHWEAVFLAFASQRIPTDDNGEAEQGSKDLAEILGSDS</sequence>
<protein>
    <submittedName>
        <fullName evidence="2">Uncharacterized protein</fullName>
    </submittedName>
</protein>
<dbReference type="InterPro" id="IPR019268">
    <property type="entry name" value="DUF2278"/>
</dbReference>
<organism evidence="2 3">
    <name type="scientific">Aspergillus viridinutans</name>
    <dbReference type="NCBI Taxonomy" id="75553"/>
    <lineage>
        <taxon>Eukaryota</taxon>
        <taxon>Fungi</taxon>
        <taxon>Dikarya</taxon>
        <taxon>Ascomycota</taxon>
        <taxon>Pezizomycotina</taxon>
        <taxon>Eurotiomycetes</taxon>
        <taxon>Eurotiomycetidae</taxon>
        <taxon>Eurotiales</taxon>
        <taxon>Aspergillaceae</taxon>
        <taxon>Aspergillus</taxon>
        <taxon>Aspergillus subgen. Fumigati</taxon>
    </lineage>
</organism>
<keyword evidence="3" id="KW-1185">Reference proteome</keyword>
<dbReference type="Pfam" id="PF10042">
    <property type="entry name" value="DUF2278"/>
    <property type="match status" value="1"/>
</dbReference>
<dbReference type="GeneID" id="66929593"/>
<evidence type="ECO:0000313" key="2">
    <source>
        <dbReference type="EMBL" id="GIJ99479.1"/>
    </source>
</evidence>
<feature type="region of interest" description="Disordered" evidence="1">
    <location>
        <begin position="204"/>
        <end position="225"/>
    </location>
</feature>
<gene>
    <name evidence="2" type="ORF">Aspvir_001611</name>
</gene>